<reference evidence="1" key="2">
    <citation type="submission" date="2021-04" db="EMBL/GenBank/DDBJ databases">
        <authorList>
            <person name="Gilroy R."/>
        </authorList>
    </citation>
    <scope>NUCLEOTIDE SEQUENCE</scope>
    <source>
        <strain evidence="1">CHK196-7946</strain>
    </source>
</reference>
<name>A0A9D2QA98_9FIRM</name>
<evidence type="ECO:0000313" key="1">
    <source>
        <dbReference type="EMBL" id="HJC74843.1"/>
    </source>
</evidence>
<dbReference type="AlphaFoldDB" id="A0A9D2QA98"/>
<keyword evidence="1" id="KW-0378">Hydrolase</keyword>
<reference evidence="1" key="1">
    <citation type="journal article" date="2021" name="PeerJ">
        <title>Extensive microbial diversity within the chicken gut microbiome revealed by metagenomics and culture.</title>
        <authorList>
            <person name="Gilroy R."/>
            <person name="Ravi A."/>
            <person name="Getino M."/>
            <person name="Pursley I."/>
            <person name="Horton D.L."/>
            <person name="Alikhan N.F."/>
            <person name="Baker D."/>
            <person name="Gharbi K."/>
            <person name="Hall N."/>
            <person name="Watson M."/>
            <person name="Adriaenssens E.M."/>
            <person name="Foster-Nyarko E."/>
            <person name="Jarju S."/>
            <person name="Secka A."/>
            <person name="Antonio M."/>
            <person name="Oren A."/>
            <person name="Chaudhuri R.R."/>
            <person name="La Ragione R."/>
            <person name="Hildebrand F."/>
            <person name="Pallen M.J."/>
        </authorList>
    </citation>
    <scope>NUCLEOTIDE SEQUENCE</scope>
    <source>
        <strain evidence="1">CHK196-7946</strain>
    </source>
</reference>
<organism evidence="1 2">
    <name type="scientific">Candidatus Mediterraneibacter faecavium</name>
    <dbReference type="NCBI Taxonomy" id="2838668"/>
    <lineage>
        <taxon>Bacteria</taxon>
        <taxon>Bacillati</taxon>
        <taxon>Bacillota</taxon>
        <taxon>Clostridia</taxon>
        <taxon>Lachnospirales</taxon>
        <taxon>Lachnospiraceae</taxon>
        <taxon>Mediterraneibacter</taxon>
    </lineage>
</organism>
<dbReference type="Proteomes" id="UP000823902">
    <property type="component" value="Unassembled WGS sequence"/>
</dbReference>
<dbReference type="CDD" id="cd00229">
    <property type="entry name" value="SGNH_hydrolase"/>
    <property type="match status" value="1"/>
</dbReference>
<proteinExistence type="predicted"/>
<dbReference type="GO" id="GO:0016787">
    <property type="term" value="F:hydrolase activity"/>
    <property type="evidence" value="ECO:0007669"/>
    <property type="project" value="UniProtKB-KW"/>
</dbReference>
<accession>A0A9D2QA98</accession>
<protein>
    <submittedName>
        <fullName evidence="1">SGNH/GDSL hydrolase family protein</fullName>
    </submittedName>
</protein>
<comment type="caution">
    <text evidence="1">The sequence shown here is derived from an EMBL/GenBank/DDBJ whole genome shotgun (WGS) entry which is preliminary data.</text>
</comment>
<gene>
    <name evidence="1" type="ORF">H9697_07860</name>
</gene>
<dbReference type="SUPFAM" id="SSF52266">
    <property type="entry name" value="SGNH hydrolase"/>
    <property type="match status" value="1"/>
</dbReference>
<dbReference type="Gene3D" id="3.40.50.1110">
    <property type="entry name" value="SGNH hydrolase"/>
    <property type="match status" value="1"/>
</dbReference>
<dbReference type="InterPro" id="IPR036514">
    <property type="entry name" value="SGNH_hydro_sf"/>
</dbReference>
<evidence type="ECO:0000313" key="2">
    <source>
        <dbReference type="Proteomes" id="UP000823902"/>
    </source>
</evidence>
<sequence length="244" mass="29175">MEKSRFESEFIGEYSPYREKIEWANYWWDEAFSPSTGRILLIGDSSSRFYRRTVADKLNCAVDFLGTSSTITDPIFQKELEMFFAVEEYHYDLIHMQIGVHGIVPEGEQNLLEDYPNYYEFYERDYRRLILYLMGKCNRLVLATITPVIVWKQIKNPFFSRVYARLHRKSLENIDERFDEGIRIRNEILKKIANEYNIPVNDLYSAMSTGEGKHLRHIDHIHYERAAKDFFAGRLIQYYRSNQE</sequence>
<dbReference type="EMBL" id="DWVY01000042">
    <property type="protein sequence ID" value="HJC74843.1"/>
    <property type="molecule type" value="Genomic_DNA"/>
</dbReference>